<dbReference type="InterPro" id="IPR041679">
    <property type="entry name" value="DNA2/NAM7-like_C"/>
</dbReference>
<dbReference type="GO" id="GO:0071013">
    <property type="term" value="C:catalytic step 2 spliceosome"/>
    <property type="evidence" value="ECO:0007669"/>
    <property type="project" value="TreeGrafter"/>
</dbReference>
<dbReference type="PANTHER" id="PTHR10887:SF5">
    <property type="entry name" value="RNA HELICASE AQUARIUS"/>
    <property type="match status" value="1"/>
</dbReference>
<evidence type="ECO:0000259" key="4">
    <source>
        <dbReference type="Pfam" id="PF21144"/>
    </source>
</evidence>
<dbReference type="InterPro" id="IPR041677">
    <property type="entry name" value="DNA2/NAM7_AAA_11"/>
</dbReference>
<dbReference type="InterPro" id="IPR048967">
    <property type="entry name" value="Aquarius_insert"/>
</dbReference>
<dbReference type="Pfam" id="PF13086">
    <property type="entry name" value="AAA_11"/>
    <property type="match status" value="1"/>
</dbReference>
<evidence type="ECO:0000259" key="1">
    <source>
        <dbReference type="Pfam" id="PF13086"/>
    </source>
</evidence>
<organism evidence="5 6">
    <name type="scientific">Phaeodactylum tricornutum (strain CCAP 1055/1)</name>
    <dbReference type="NCBI Taxonomy" id="556484"/>
    <lineage>
        <taxon>Eukaryota</taxon>
        <taxon>Sar</taxon>
        <taxon>Stramenopiles</taxon>
        <taxon>Ochrophyta</taxon>
        <taxon>Bacillariophyta</taxon>
        <taxon>Bacillariophyceae</taxon>
        <taxon>Bacillariophycidae</taxon>
        <taxon>Naviculales</taxon>
        <taxon>Phaeodactylaceae</taxon>
        <taxon>Phaeodactylum</taxon>
    </lineage>
</organism>
<dbReference type="FunFam" id="3.40.50.300:FF:002863">
    <property type="entry name" value="Pre-mRNA-splicing factor cwf11"/>
    <property type="match status" value="1"/>
</dbReference>
<dbReference type="InterPro" id="IPR048966">
    <property type="entry name" value="Aquarius_b-barrel"/>
</dbReference>
<name>B7FVX3_PHATC</name>
<dbReference type="Pfam" id="PF21143">
    <property type="entry name" value="Aquarius_N_2nd"/>
    <property type="match status" value="1"/>
</dbReference>
<feature type="domain" description="RNA helicase aquarius beta-barrel" evidence="3">
    <location>
        <begin position="57"/>
        <end position="240"/>
    </location>
</feature>
<feature type="domain" description="DNA2/NAM7 helicase helicase" evidence="1">
    <location>
        <begin position="378"/>
        <end position="682"/>
    </location>
</feature>
<dbReference type="CDD" id="cd18808">
    <property type="entry name" value="SF1_C_Upf1"/>
    <property type="match status" value="1"/>
</dbReference>
<dbReference type="RefSeq" id="XP_002179005.1">
    <property type="nucleotide sequence ID" value="XM_002178969.1"/>
</dbReference>
<feature type="non-terminal residue" evidence="5">
    <location>
        <position position="944"/>
    </location>
</feature>
<gene>
    <name evidence="5" type="ORF">PHATRDRAFT_259</name>
</gene>
<dbReference type="GO" id="GO:0004386">
    <property type="term" value="F:helicase activity"/>
    <property type="evidence" value="ECO:0007669"/>
    <property type="project" value="InterPro"/>
</dbReference>
<dbReference type="PANTHER" id="PTHR10887">
    <property type="entry name" value="DNA2/NAM7 HELICASE FAMILY"/>
    <property type="match status" value="1"/>
</dbReference>
<evidence type="ECO:0000313" key="6">
    <source>
        <dbReference type="Proteomes" id="UP000000759"/>
    </source>
</evidence>
<reference evidence="5 6" key="1">
    <citation type="journal article" date="2008" name="Nature">
        <title>The Phaeodactylum genome reveals the evolutionary history of diatom genomes.</title>
        <authorList>
            <person name="Bowler C."/>
            <person name="Allen A.E."/>
            <person name="Badger J.H."/>
            <person name="Grimwood J."/>
            <person name="Jabbari K."/>
            <person name="Kuo A."/>
            <person name="Maheswari U."/>
            <person name="Martens C."/>
            <person name="Maumus F."/>
            <person name="Otillar R.P."/>
            <person name="Rayko E."/>
            <person name="Salamov A."/>
            <person name="Vandepoele K."/>
            <person name="Beszteri B."/>
            <person name="Gruber A."/>
            <person name="Heijde M."/>
            <person name="Katinka M."/>
            <person name="Mock T."/>
            <person name="Valentin K."/>
            <person name="Verret F."/>
            <person name="Berges J.A."/>
            <person name="Brownlee C."/>
            <person name="Cadoret J.P."/>
            <person name="Chiovitti A."/>
            <person name="Choi C.J."/>
            <person name="Coesel S."/>
            <person name="De Martino A."/>
            <person name="Detter J.C."/>
            <person name="Durkin C."/>
            <person name="Falciatore A."/>
            <person name="Fournet J."/>
            <person name="Haruta M."/>
            <person name="Huysman M.J."/>
            <person name="Jenkins B.D."/>
            <person name="Jiroutova K."/>
            <person name="Jorgensen R.E."/>
            <person name="Joubert Y."/>
            <person name="Kaplan A."/>
            <person name="Kroger N."/>
            <person name="Kroth P.G."/>
            <person name="La Roche J."/>
            <person name="Lindquist E."/>
            <person name="Lommer M."/>
            <person name="Martin-Jezequel V."/>
            <person name="Lopez P.J."/>
            <person name="Lucas S."/>
            <person name="Mangogna M."/>
            <person name="McGinnis K."/>
            <person name="Medlin L.K."/>
            <person name="Montsant A."/>
            <person name="Oudot-Le Secq M.P."/>
            <person name="Napoli C."/>
            <person name="Obornik M."/>
            <person name="Parker M.S."/>
            <person name="Petit J.L."/>
            <person name="Porcel B.M."/>
            <person name="Poulsen N."/>
            <person name="Robison M."/>
            <person name="Rychlewski L."/>
            <person name="Rynearson T.A."/>
            <person name="Schmutz J."/>
            <person name="Shapiro H."/>
            <person name="Siaut M."/>
            <person name="Stanley M."/>
            <person name="Sussman M.R."/>
            <person name="Taylor A.R."/>
            <person name="Vardi A."/>
            <person name="von Dassow P."/>
            <person name="Vyverman W."/>
            <person name="Willis A."/>
            <person name="Wyrwicz L.S."/>
            <person name="Rokhsar D.S."/>
            <person name="Weissenbach J."/>
            <person name="Armbrust E.V."/>
            <person name="Green B.R."/>
            <person name="Van de Peer Y."/>
            <person name="Grigoriev I.V."/>
        </authorList>
    </citation>
    <scope>NUCLEOTIDE SEQUENCE [LARGE SCALE GENOMIC DNA]</scope>
    <source>
        <strain evidence="5 6">CCAP 1055/1</strain>
    </source>
</reference>
<dbReference type="eggNOG" id="KOG1806">
    <property type="taxonomic scope" value="Eukaryota"/>
</dbReference>
<dbReference type="GO" id="GO:0003729">
    <property type="term" value="F:mRNA binding"/>
    <property type="evidence" value="ECO:0007669"/>
    <property type="project" value="TreeGrafter"/>
</dbReference>
<dbReference type="GeneID" id="7199573"/>
<feature type="domain" description="DNA2/NAM7 helicase-like C-terminal" evidence="2">
    <location>
        <begin position="691"/>
        <end position="885"/>
    </location>
</feature>
<dbReference type="Gene3D" id="3.40.50.300">
    <property type="entry name" value="P-loop containing nucleotide triphosphate hydrolases"/>
    <property type="match status" value="2"/>
</dbReference>
<dbReference type="InParanoid" id="B7FVX3"/>
<evidence type="ECO:0000259" key="3">
    <source>
        <dbReference type="Pfam" id="PF21143"/>
    </source>
</evidence>
<dbReference type="AlphaFoldDB" id="B7FVX3"/>
<reference evidence="6" key="2">
    <citation type="submission" date="2008-08" db="EMBL/GenBank/DDBJ databases">
        <authorList>
            <consortium name="Diatom Consortium"/>
            <person name="Grigoriev I."/>
            <person name="Grimwood J."/>
            <person name="Kuo A."/>
            <person name="Otillar R.P."/>
            <person name="Salamov A."/>
            <person name="Detter J.C."/>
            <person name="Lindquist E."/>
            <person name="Shapiro H."/>
            <person name="Lucas S."/>
            <person name="Glavina del Rio T."/>
            <person name="Pitluck S."/>
            <person name="Rokhsar D."/>
            <person name="Bowler C."/>
        </authorList>
    </citation>
    <scope>GENOME REANNOTATION</scope>
    <source>
        <strain evidence="6">CCAP 1055/1</strain>
    </source>
</reference>
<dbReference type="Pfam" id="PF13087">
    <property type="entry name" value="AAA_12"/>
    <property type="match status" value="1"/>
</dbReference>
<dbReference type="InterPro" id="IPR027417">
    <property type="entry name" value="P-loop_NTPase"/>
</dbReference>
<dbReference type="STRING" id="556484.B7FVX3"/>
<evidence type="ECO:0000313" key="5">
    <source>
        <dbReference type="EMBL" id="EEC49703.1"/>
    </source>
</evidence>
<dbReference type="KEGG" id="pti:PHATRDRAFT_259"/>
<dbReference type="HOGENOM" id="CLU_001195_0_0_1"/>
<evidence type="ECO:0000259" key="2">
    <source>
        <dbReference type="Pfam" id="PF13087"/>
    </source>
</evidence>
<keyword evidence="6" id="KW-1185">Reference proteome</keyword>
<proteinExistence type="predicted"/>
<sequence>LPKLTTHFLSFTDYLWRNFTLARLESAYEIRADLVDVVRRLRPLLRQGMDDEDEAPVQQTEFSGWARMALELDGQLRITKVAQPLLGELHPSLVSAEIAIDLGPCGDAIRKEWDELGEFDNLFLLTIDASCMTGQAAPLMKDFHLNHGSHHRWTSDSDRPIPDEDDRTFPSRYGIQAVRGCLILQVRDGEGNTISDAGGPQPKGTKRIFRIALDPTQYSMDAKGDKGTDLYRTLNLVVRRHGRENNFKSVLETIRGLMVGSGSIQRVIPPWLQPLLLGQGNPSDASFTSSIVKEYALKTVGVANPGDALDFCDTFLDADHLRQSFPNTTVTVEVDVEDTSRKNFKVQLSEKTGSSAVKASAYRFFQHVKGNPVRFTPRQVEAIRSGLSSGLTMVVGPPGTGKTDVAVQIIASLYHSFPTQRTVVITHSNAALNDIFQKVMQRGDVDERYLLRLGSGERDLETESSHDFTKAGRVAYSFARRGQLLEQVQLLSESLGCSGKAERGADGSPSYTCESAEYFNQYQVQRRIRAFRHEIANEKINSSAIFPFKTYFGLGEGELIDVDAAMRFFSTLDEIFAELQEYRPLELLRSQWKRADYIIMKQARVVAMTCTHAAIARSHLLQLGFEYDNVVVEEAGQMTEIETFIPLLLQKGETDKKISGSSRLKRICLMGDHNQLPPVVKNMSFARYSNLDQSFFSRMIRLGAPYIQLNMQGRARPEIANLYSWRYRNLGNLEHVQTQQRFSVGNAGLAHTFQLINVEDFEGKGETSPTAHFYQNVGEAEYAVAIFQYMVLIGYLPQRISILATYNGQKALISDILSQRCGAGTPLAGIRPKTVSTVDQYQGQQNDFVILSLVRTQSVGHLRDIRRLVVAVSRARLGLYIVCRQSVFVNCYELKPAMDILVSRPTKLQLVLGEHAPTTRKIGDDIPSDQLFEVEDVSHLGSMV</sequence>
<dbReference type="PaxDb" id="2850-Phatr259"/>
<dbReference type="CDD" id="cd17935">
    <property type="entry name" value="EEXXQc_AQR"/>
    <property type="match status" value="1"/>
</dbReference>
<dbReference type="Proteomes" id="UP000000759">
    <property type="component" value="Chromosome 5"/>
</dbReference>
<dbReference type="SUPFAM" id="SSF52540">
    <property type="entry name" value="P-loop containing nucleoside triphosphate hydrolases"/>
    <property type="match status" value="1"/>
</dbReference>
<dbReference type="FunCoup" id="B7FVX3">
    <property type="interactions" value="458"/>
</dbReference>
<dbReference type="OrthoDB" id="1879at2759"/>
<feature type="domain" description="RNA helicase aquarius insertion" evidence="4">
    <location>
        <begin position="308"/>
        <end position="354"/>
    </location>
</feature>
<accession>B7FVX3</accession>
<dbReference type="InterPro" id="IPR045055">
    <property type="entry name" value="DNA2/NAM7-like"/>
</dbReference>
<dbReference type="InterPro" id="IPR047187">
    <property type="entry name" value="SF1_C_Upf1"/>
</dbReference>
<feature type="non-terminal residue" evidence="5">
    <location>
        <position position="1"/>
    </location>
</feature>
<protein>
    <submittedName>
        <fullName evidence="5">Uncharacterized protein</fullName>
    </submittedName>
</protein>
<dbReference type="Pfam" id="PF21144">
    <property type="entry name" value="Aquarius_N_3rd"/>
    <property type="match status" value="1"/>
</dbReference>
<dbReference type="EMBL" id="CM000608">
    <property type="protein sequence ID" value="EEC49703.1"/>
    <property type="molecule type" value="Genomic_DNA"/>
</dbReference>